<dbReference type="EC" id="2.5.1.141" evidence="9"/>
<evidence type="ECO:0000256" key="5">
    <source>
        <dbReference type="ARBA" id="ARBA00022989"/>
    </source>
</evidence>
<evidence type="ECO:0000256" key="8">
    <source>
        <dbReference type="ARBA" id="ARBA00047690"/>
    </source>
</evidence>
<feature type="transmembrane region" description="Helical" evidence="9">
    <location>
        <begin position="249"/>
        <end position="268"/>
    </location>
</feature>
<dbReference type="InterPro" id="IPR030470">
    <property type="entry name" value="UbiA_prenylTrfase_CS"/>
</dbReference>
<dbReference type="AlphaFoldDB" id="A0AAQ3ILN3"/>
<feature type="transmembrane region" description="Helical" evidence="9">
    <location>
        <begin position="122"/>
        <end position="142"/>
    </location>
</feature>
<dbReference type="PANTHER" id="PTHR43448">
    <property type="entry name" value="PROTOHEME IX FARNESYLTRANSFERASE, MITOCHONDRIAL"/>
    <property type="match status" value="1"/>
</dbReference>
<reference evidence="10" key="1">
    <citation type="submission" date="2023-05" db="EMBL/GenBank/DDBJ databases">
        <title>Complete genome sequence of Bacillus subtilis SRCM117797 isolated from Soybean paste.</title>
        <authorList>
            <person name="Abraha H.B."/>
            <person name="Kim K.-P."/>
            <person name="Ryu M.-S."/>
            <person name="Jeong D.-Y."/>
        </authorList>
    </citation>
    <scope>NUCLEOTIDE SEQUENCE</scope>
    <source>
        <strain evidence="10">SRCM117797</strain>
    </source>
</reference>
<dbReference type="Proteomes" id="UP001229422">
    <property type="component" value="Chromosome"/>
</dbReference>
<feature type="transmembrane region" description="Helical" evidence="9">
    <location>
        <begin position="73"/>
        <end position="101"/>
    </location>
</feature>
<dbReference type="NCBIfam" id="NF003348">
    <property type="entry name" value="PRK04375.1-1"/>
    <property type="match status" value="1"/>
</dbReference>
<evidence type="ECO:0000256" key="9">
    <source>
        <dbReference type="HAMAP-Rule" id="MF_00154"/>
    </source>
</evidence>
<evidence type="ECO:0000256" key="4">
    <source>
        <dbReference type="ARBA" id="ARBA00022692"/>
    </source>
</evidence>
<accession>A0AAQ3ILN3</accession>
<comment type="miscellaneous">
    <text evidence="9">Carbon 2 of the heme B porphyrin ring is defined according to the Fischer nomenclature.</text>
</comment>
<dbReference type="HAMAP" id="MF_00154">
    <property type="entry name" value="CyoE_CtaB"/>
    <property type="match status" value="1"/>
</dbReference>
<comment type="catalytic activity">
    <reaction evidence="8 9">
        <text>heme b + (2E,6E)-farnesyl diphosphate + H2O = Fe(II)-heme o + diphosphate</text>
        <dbReference type="Rhea" id="RHEA:28070"/>
        <dbReference type="ChEBI" id="CHEBI:15377"/>
        <dbReference type="ChEBI" id="CHEBI:33019"/>
        <dbReference type="ChEBI" id="CHEBI:60344"/>
        <dbReference type="ChEBI" id="CHEBI:60530"/>
        <dbReference type="ChEBI" id="CHEBI:175763"/>
        <dbReference type="EC" id="2.5.1.141"/>
    </reaction>
</comment>
<keyword evidence="4 9" id="KW-0812">Transmembrane</keyword>
<keyword evidence="3 9" id="KW-0808">Transferase</keyword>
<dbReference type="PANTHER" id="PTHR43448:SF2">
    <property type="entry name" value="PROTOHEME IX FARNESYLTRANSFERASE, MITOCHONDRIAL"/>
    <property type="match status" value="1"/>
</dbReference>
<evidence type="ECO:0000313" key="10">
    <source>
        <dbReference type="EMBL" id="WHM23747.1"/>
    </source>
</evidence>
<dbReference type="InterPro" id="IPR044878">
    <property type="entry name" value="UbiA_sf"/>
</dbReference>
<dbReference type="GO" id="GO:0048034">
    <property type="term" value="P:heme O biosynthetic process"/>
    <property type="evidence" value="ECO:0007669"/>
    <property type="project" value="UniProtKB-UniRule"/>
</dbReference>
<comment type="similarity">
    <text evidence="9">Belongs to the UbiA prenyltransferase family. Protoheme IX farnesyltransferase subfamily.</text>
</comment>
<evidence type="ECO:0000256" key="6">
    <source>
        <dbReference type="ARBA" id="ARBA00023133"/>
    </source>
</evidence>
<dbReference type="InterPro" id="IPR006369">
    <property type="entry name" value="Protohaem_IX_farnesylTrfase"/>
</dbReference>
<comment type="function">
    <text evidence="9">Converts heme B (protoheme IX) to heme O by substitution of the vinyl group on carbon 2 of heme B porphyrin ring with a hydroxyethyl farnesyl side group.</text>
</comment>
<comment type="subcellular location">
    <subcellularLocation>
        <location evidence="9">Cell membrane</location>
        <topology evidence="9">Multi-pass membrane protein</topology>
    </subcellularLocation>
    <subcellularLocation>
        <location evidence="1">Membrane</location>
        <topology evidence="1">Multi-pass membrane protein</topology>
    </subcellularLocation>
</comment>
<proteinExistence type="inferred from homology"/>
<evidence type="ECO:0000256" key="1">
    <source>
        <dbReference type="ARBA" id="ARBA00004141"/>
    </source>
</evidence>
<comment type="subunit">
    <text evidence="9">Interacts with CtaA.</text>
</comment>
<evidence type="ECO:0000256" key="3">
    <source>
        <dbReference type="ARBA" id="ARBA00022679"/>
    </source>
</evidence>
<dbReference type="CDD" id="cd13957">
    <property type="entry name" value="PT_UbiA_Cox10"/>
    <property type="match status" value="1"/>
</dbReference>
<name>A0AAQ3ILN3_BACIU</name>
<feature type="transmembrane region" description="Helical" evidence="9">
    <location>
        <begin position="312"/>
        <end position="332"/>
    </location>
</feature>
<evidence type="ECO:0000313" key="11">
    <source>
        <dbReference type="Proteomes" id="UP001229422"/>
    </source>
</evidence>
<dbReference type="EMBL" id="CP125292">
    <property type="protein sequence ID" value="WHM23747.1"/>
    <property type="molecule type" value="Genomic_DNA"/>
</dbReference>
<keyword evidence="2 9" id="KW-1003">Cell membrane</keyword>
<dbReference type="GO" id="GO:0008495">
    <property type="term" value="F:protoheme IX farnesyltransferase activity"/>
    <property type="evidence" value="ECO:0007669"/>
    <property type="project" value="UniProtKB-UniRule"/>
</dbReference>
<feature type="transmembrane region" description="Helical" evidence="9">
    <location>
        <begin position="48"/>
        <end position="67"/>
    </location>
</feature>
<evidence type="ECO:0000256" key="7">
    <source>
        <dbReference type="ARBA" id="ARBA00023136"/>
    </source>
</evidence>
<dbReference type="PROSITE" id="PS00943">
    <property type="entry name" value="UBIA"/>
    <property type="match status" value="1"/>
</dbReference>
<sequence length="333" mass="37167">MTKACSFRGRRLFLENTRDSAAISETKYIKASNRVTIYDFIKLAKPGIIISNSIAAFGGFWIAFASAEKTLTGLAFLMTMVTAMLGTAFVMASGTVYNNYFDRHMDAKMARTRNRASVTGKMPPAMILTYGSVLGIAGLAMLYSLNPLTAFLGLAAFIFYAIIYTVWVKRTSVWSTFVGSFPGAAPPLMGYCAVTGDLSMTAVLLYTIMFLWQPPHFWAIGIRRKEEYRAAGVPLLPVVKGNHVTKIKMMQYIAVLVPVTLLFPFSLGTGHISPFYFLAALVLGGIWIKKSIKGFKTDDDVKWAKDMFVYSLIYFCLLFFIMMIDSFMMFLIR</sequence>
<feature type="transmembrane region" description="Helical" evidence="9">
    <location>
        <begin position="148"/>
        <end position="167"/>
    </location>
</feature>
<dbReference type="Gene3D" id="1.10.357.140">
    <property type="entry name" value="UbiA prenyltransferase"/>
    <property type="match status" value="1"/>
</dbReference>
<dbReference type="Pfam" id="PF01040">
    <property type="entry name" value="UbiA"/>
    <property type="match status" value="1"/>
</dbReference>
<dbReference type="NCBIfam" id="TIGR01473">
    <property type="entry name" value="cyoE_ctaB"/>
    <property type="match status" value="1"/>
</dbReference>
<keyword evidence="5 9" id="KW-1133">Transmembrane helix</keyword>
<comment type="pathway">
    <text evidence="9">Porphyrin-containing compound metabolism; heme O biosynthesis; heme O from protoheme: step 1/1.</text>
</comment>
<gene>
    <name evidence="10" type="primary">cyoE</name>
    <name evidence="9" type="synonym">ctaB</name>
    <name evidence="10" type="ORF">QL281_19125</name>
</gene>
<evidence type="ECO:0000256" key="2">
    <source>
        <dbReference type="ARBA" id="ARBA00022475"/>
    </source>
</evidence>
<keyword evidence="7 9" id="KW-0472">Membrane</keyword>
<dbReference type="GO" id="GO:0005886">
    <property type="term" value="C:plasma membrane"/>
    <property type="evidence" value="ECO:0007669"/>
    <property type="project" value="UniProtKB-SubCell"/>
</dbReference>
<dbReference type="InterPro" id="IPR000537">
    <property type="entry name" value="UbiA_prenyltransferase"/>
</dbReference>
<feature type="transmembrane region" description="Helical" evidence="9">
    <location>
        <begin position="188"/>
        <end position="212"/>
    </location>
</feature>
<keyword evidence="6 9" id="KW-0350">Heme biosynthesis</keyword>
<protein>
    <recommendedName>
        <fullName evidence="9">Protoheme IX farnesyltransferase</fullName>
        <ecNumber evidence="9">2.5.1.141</ecNumber>
    </recommendedName>
    <alternativeName>
        <fullName evidence="9">Heme B farnesyltransferase</fullName>
    </alternativeName>
    <alternativeName>
        <fullName evidence="9">Heme O synthase</fullName>
    </alternativeName>
</protein>
<dbReference type="RefSeq" id="WP_171518357.1">
    <property type="nucleotide sequence ID" value="NZ_CP023257.1"/>
</dbReference>
<organism evidence="10 11">
    <name type="scientific">Bacillus subtilis</name>
    <dbReference type="NCBI Taxonomy" id="1423"/>
    <lineage>
        <taxon>Bacteria</taxon>
        <taxon>Bacillati</taxon>
        <taxon>Bacillota</taxon>
        <taxon>Bacilli</taxon>
        <taxon>Bacillales</taxon>
        <taxon>Bacillaceae</taxon>
        <taxon>Bacillus</taxon>
    </lineage>
</organism>